<keyword evidence="1" id="KW-0732">Signal</keyword>
<evidence type="ECO:0000313" key="3">
    <source>
        <dbReference type="Proteomes" id="UP000283255"/>
    </source>
</evidence>
<dbReference type="InterPro" id="IPR010352">
    <property type="entry name" value="DUF945"/>
</dbReference>
<protein>
    <submittedName>
        <fullName evidence="2">DUF945 family protein</fullName>
    </submittedName>
</protein>
<keyword evidence="3" id="KW-1185">Reference proteome</keyword>
<dbReference type="Pfam" id="PF06097">
    <property type="entry name" value="DUF945"/>
    <property type="match status" value="1"/>
</dbReference>
<sequence>MKKSLIAAAVVAATSLGATYYVGQYTQEQTELMIAQLNAQDAGVIAKIVSYDKTFLSAKANIELTMDQPDLTSEPVVMVVQSDIKHFPYKAEISSVFSLANEELNTEVQAFFGTPTPLTSNDSVNILGQWSGVTTLAAINYEDQGDNFKSSPLNFTYQVDLNSMKGESGFDLASLEVNSIYNVKLSELNAKGHFEQIQDTALFAYDYKLSLASSEVRSIEGDFDMANMVARVALSKGNTDTTMASVLSLDIDDYKIVSEENLAFSKVGLEVNVDNIDQASLAALAQLQENPDNVDETLIQQVILQLLNKGVDISISRLASTTPWGEVDANVKLTVPADAINEQVLVNGPQSALPVLKGEAKASLPAAMLSVPQVGQNLNMALIMGILQQNEDKLTLDGALQEGVLTVNGKTIPLM</sequence>
<proteinExistence type="predicted"/>
<evidence type="ECO:0000313" key="2">
    <source>
        <dbReference type="EMBL" id="RJG39492.1"/>
    </source>
</evidence>
<dbReference type="OrthoDB" id="6210978at2"/>
<dbReference type="RefSeq" id="WP_119912212.1">
    <property type="nucleotide sequence ID" value="NZ_QZCH01000034.1"/>
</dbReference>
<dbReference type="Proteomes" id="UP000283255">
    <property type="component" value="Unassembled WGS sequence"/>
</dbReference>
<feature type="signal peptide" evidence="1">
    <location>
        <begin position="1"/>
        <end position="20"/>
    </location>
</feature>
<dbReference type="AlphaFoldDB" id="A0A418YAB9"/>
<comment type="caution">
    <text evidence="2">The sequence shown here is derived from an EMBL/GenBank/DDBJ whole genome shotgun (WGS) entry which is preliminary data.</text>
</comment>
<accession>A0A418YAB9</accession>
<name>A0A418YAB9_9GAMM</name>
<reference evidence="2 3" key="2">
    <citation type="submission" date="2019-01" db="EMBL/GenBank/DDBJ databases">
        <title>Motilimonas pumilus sp. nov., isolated from the gut of sea cucumber (Apostichopus japonicus).</title>
        <authorList>
            <person name="Wang F.-Q."/>
            <person name="Ren L.-H."/>
            <person name="Lin Y.-W."/>
            <person name="Sun G.-H."/>
            <person name="Du Z.-J."/>
            <person name="Zhao J.-X."/>
            <person name="Liu X.-J."/>
            <person name="Liu L.-J."/>
        </authorList>
    </citation>
    <scope>NUCLEOTIDE SEQUENCE [LARGE SCALE GENOMIC DNA]</scope>
    <source>
        <strain evidence="2 3">PLHSC7-2</strain>
    </source>
</reference>
<reference evidence="2 3" key="1">
    <citation type="submission" date="2018-09" db="EMBL/GenBank/DDBJ databases">
        <authorList>
            <person name="Wang F."/>
        </authorList>
    </citation>
    <scope>NUCLEOTIDE SEQUENCE [LARGE SCALE GENOMIC DNA]</scope>
    <source>
        <strain evidence="2 3">PLHSC7-2</strain>
    </source>
</reference>
<dbReference type="EMBL" id="QZCH01000034">
    <property type="protein sequence ID" value="RJG39492.1"/>
    <property type="molecule type" value="Genomic_DNA"/>
</dbReference>
<gene>
    <name evidence="2" type="ORF">D1Z90_18130</name>
</gene>
<evidence type="ECO:0000256" key="1">
    <source>
        <dbReference type="SAM" id="SignalP"/>
    </source>
</evidence>
<organism evidence="2 3">
    <name type="scientific">Motilimonas pumila</name>
    <dbReference type="NCBI Taxonomy" id="2303987"/>
    <lineage>
        <taxon>Bacteria</taxon>
        <taxon>Pseudomonadati</taxon>
        <taxon>Pseudomonadota</taxon>
        <taxon>Gammaproteobacteria</taxon>
        <taxon>Alteromonadales</taxon>
        <taxon>Alteromonadales genera incertae sedis</taxon>
        <taxon>Motilimonas</taxon>
    </lineage>
</organism>
<feature type="chain" id="PRO_5019060990" evidence="1">
    <location>
        <begin position="21"/>
        <end position="415"/>
    </location>
</feature>